<dbReference type="STRING" id="160454.RV10_GL002448"/>
<dbReference type="PATRIC" id="fig|1158607.3.peg.3401"/>
<dbReference type="eggNOG" id="COG5492">
    <property type="taxonomic scope" value="Bacteria"/>
</dbReference>
<evidence type="ECO:0000256" key="2">
    <source>
        <dbReference type="SAM" id="SignalP"/>
    </source>
</evidence>
<dbReference type="InterPro" id="IPR027994">
    <property type="entry name" value="WxL_dom"/>
</dbReference>
<keyword evidence="5" id="KW-1185">Reference proteome</keyword>
<comment type="caution">
    <text evidence="4">The sequence shown here is derived from an EMBL/GenBank/DDBJ whole genome shotgun (WGS) entry which is preliminary data.</text>
</comment>
<dbReference type="InterPro" id="IPR046776">
    <property type="entry name" value="Pectate_lyase_5"/>
</dbReference>
<sequence length="1289" mass="138616">MKKWISFLGVLFLCMQSLILSVPAFAQTALDFTESPLKISVDGRDNVNLTEKTQQIEVTIEDQTVTTEDTWLEDPHYAFLLPEGVTYQSSPSKVSIEDQADQVSFQFLDKKATEAVVYLEVDTEKLESKTILQVIRKGEEPALYSNELTLLPQIKETDNSKKETAADSELPEAKMETSESQTPVEAEVPEKRQNTAFANLENGMVVSPDLPDDLTVAQYLAQYSYPHLPVNGITAAYQSVETDLHSLAESEIALVRSETEFNKALGNTSIKGISIAKSFALSGNVSGAGSKTRPIIIEGNGMLIDFKTYRANITGTADVTVQNLNMYHGNYYGAVRATGGGSIQKFHNVNDYGSQVLSSQGMPVQISGDFISRFDKTSYISPIDGTSVTTQYNRQQNFESSNIEFLADSVTTLETYNGANIDLTAAGEVVIYENAKLNLIAGRQAGGTYEGSSAYGISARDQSSFIMKKNSEIDYTYTDPGDGTRNDMGVVWFDATGSTFTMENGAKMKVNKDSHSGTNGIIHFRRSGTFNLINGSTIEMDITDAAAGATALSLNRYTTNYPAFNMSDHSQMILNMTSTGTGTNPILNIGEFAKMSIDTGSSLDIQAVGYQNSIITLGNGSASRRTGFIVGTDSTLNVNSLGRTNSDNDVVSVGSYAEFTVQRLGNFQLSADRARYIFTIGTNSSFQFTDAKLVDFGFTKEPAATSALINMNGNFLVDIQRVKAWKRSGTALNDAQPDYDWNPMFGMVIPYTNTAVASTSIQGNSTTAGTAQNFKDNYNTGTTNGFQRLAFEFIPDVKVTIDNEPVDNPASEDSRIISGSTNAKALIRISDQVVAGGYSSFPESNNTIPDPTECLDGSTGENYTVQADENGHFEFEVPQKENIPFVAGNTIEAYAYLNGKSDTASKVVADTTAPTGTPVEPYVTVGSSMPDVSRFIPDLTDSNPVGEPTAAFTVGEDVLAGYLAAAGTYDITIIAVDVTGNEATFSSKLHVLDKAEDLTGLDVALTNQDIDGLSDSAFKDLLKEKIAAEAYRLKDGAKIDLSDKIIYDFSTVKQAAGVYLVTMAVSEADSGVIGGLNKTVTITIGSNGPTKPVDPDNPQEGNLPPEGTENPGTGASGSLRMDYAPSNISFGKVPFSYDNASFNAQNPLNEQGNKLTKQWIQISDDRSDINGWSVKVSQPEAFKSSTGETLVGTTLTIPKGKIRNSEFSGDIDTDSANAKMSAKEIAIGSNGEATLFGAKDKGSDSIGKKISTYQWDPTKVTITVPGGKAKVDESYEATINWSLVSEPAQ</sequence>
<organism evidence="4 5">
    <name type="scientific">Enterococcus pallens ATCC BAA-351</name>
    <dbReference type="NCBI Taxonomy" id="1158607"/>
    <lineage>
        <taxon>Bacteria</taxon>
        <taxon>Bacillati</taxon>
        <taxon>Bacillota</taxon>
        <taxon>Bacilli</taxon>
        <taxon>Lactobacillales</taxon>
        <taxon>Enterococcaceae</taxon>
        <taxon>Enterococcus</taxon>
    </lineage>
</organism>
<feature type="signal peptide" evidence="2">
    <location>
        <begin position="1"/>
        <end position="26"/>
    </location>
</feature>
<accession>R2Q2S4</accession>
<gene>
    <name evidence="4" type="ORF">UAU_03411</name>
</gene>
<evidence type="ECO:0000313" key="5">
    <source>
        <dbReference type="Proteomes" id="UP000013782"/>
    </source>
</evidence>
<feature type="chain" id="PRO_5004364335" description="WxL domain-containing protein" evidence="2">
    <location>
        <begin position="27"/>
        <end position="1289"/>
    </location>
</feature>
<dbReference type="EMBL" id="AJAQ01000035">
    <property type="protein sequence ID" value="EOH90872.1"/>
    <property type="molecule type" value="Genomic_DNA"/>
</dbReference>
<protein>
    <recommendedName>
        <fullName evidence="3">WxL domain-containing protein</fullName>
    </recommendedName>
</protein>
<dbReference type="Pfam" id="PF20585">
    <property type="entry name" value="Pectate_lyase_5"/>
    <property type="match status" value="1"/>
</dbReference>
<evidence type="ECO:0000256" key="1">
    <source>
        <dbReference type="SAM" id="MobiDB-lite"/>
    </source>
</evidence>
<dbReference type="RefSeq" id="WP_010758388.1">
    <property type="nucleotide sequence ID" value="NZ_ASWD01000004.1"/>
</dbReference>
<dbReference type="Pfam" id="PF13731">
    <property type="entry name" value="WxL"/>
    <property type="match status" value="1"/>
</dbReference>
<proteinExistence type="predicted"/>
<dbReference type="HOGENOM" id="CLU_263057_0_0_9"/>
<reference evidence="4 5" key="1">
    <citation type="submission" date="2013-02" db="EMBL/GenBank/DDBJ databases">
        <title>The Genome Sequence of Enterococcus pallens BAA-351.</title>
        <authorList>
            <consortium name="The Broad Institute Genome Sequencing Platform"/>
            <consortium name="The Broad Institute Genome Sequencing Center for Infectious Disease"/>
            <person name="Earl A.M."/>
            <person name="Gilmore M.S."/>
            <person name="Lebreton F."/>
            <person name="Walker B."/>
            <person name="Young S.K."/>
            <person name="Zeng Q."/>
            <person name="Gargeya S."/>
            <person name="Fitzgerald M."/>
            <person name="Haas B."/>
            <person name="Abouelleil A."/>
            <person name="Alvarado L."/>
            <person name="Arachchi H.M."/>
            <person name="Berlin A.M."/>
            <person name="Chapman S.B."/>
            <person name="Dewar J."/>
            <person name="Goldberg J."/>
            <person name="Griggs A."/>
            <person name="Gujja S."/>
            <person name="Hansen M."/>
            <person name="Howarth C."/>
            <person name="Imamovic A."/>
            <person name="Larimer J."/>
            <person name="McCowan C."/>
            <person name="Murphy C."/>
            <person name="Neiman D."/>
            <person name="Pearson M."/>
            <person name="Priest M."/>
            <person name="Roberts A."/>
            <person name="Saif S."/>
            <person name="Shea T."/>
            <person name="Sisk P."/>
            <person name="Sykes S."/>
            <person name="Wortman J."/>
            <person name="Nusbaum C."/>
            <person name="Birren B."/>
        </authorList>
    </citation>
    <scope>NUCLEOTIDE SEQUENCE [LARGE SCALE GENOMIC DNA]</scope>
    <source>
        <strain evidence="4 5">ATCC BAA-351</strain>
    </source>
</reference>
<feature type="region of interest" description="Disordered" evidence="1">
    <location>
        <begin position="155"/>
        <end position="188"/>
    </location>
</feature>
<keyword evidence="2" id="KW-0732">Signal</keyword>
<name>R2Q2S4_9ENTE</name>
<evidence type="ECO:0000259" key="3">
    <source>
        <dbReference type="Pfam" id="PF13731"/>
    </source>
</evidence>
<evidence type="ECO:0000313" key="4">
    <source>
        <dbReference type="EMBL" id="EOH90872.1"/>
    </source>
</evidence>
<feature type="domain" description="WxL" evidence="3">
    <location>
        <begin position="1078"/>
        <end position="1287"/>
    </location>
</feature>
<feature type="compositionally biased region" description="Basic and acidic residues" evidence="1">
    <location>
        <begin position="155"/>
        <end position="177"/>
    </location>
</feature>
<dbReference type="Proteomes" id="UP000013782">
    <property type="component" value="Unassembled WGS sequence"/>
</dbReference>
<feature type="region of interest" description="Disordered" evidence="1">
    <location>
        <begin position="1085"/>
        <end position="1117"/>
    </location>
</feature>